<sequence>MQNIDLKKPYVLFFLLAELSKNRTILWFVLIIVRENELNEKYFNLKPLSISFFTKSLL</sequence>
<dbReference type="PATRIC" id="fig|1122151.5.peg.1502"/>
<proteinExistence type="predicted"/>
<evidence type="ECO:0000313" key="1">
    <source>
        <dbReference type="EMBL" id="KRL31892.1"/>
    </source>
</evidence>
<dbReference type="Proteomes" id="UP000051908">
    <property type="component" value="Unassembled WGS sequence"/>
</dbReference>
<dbReference type="EMBL" id="AZES01000026">
    <property type="protein sequence ID" value="KRL31892.1"/>
    <property type="molecule type" value="Genomic_DNA"/>
</dbReference>
<dbReference type="AlphaFoldDB" id="A0A0R1PNJ8"/>
<keyword evidence="2" id="KW-1185">Reference proteome</keyword>
<organism evidence="1 2">
    <name type="scientific">Companilactobacillus paralimentarius DSM 13238 = JCM 10415</name>
    <dbReference type="NCBI Taxonomy" id="1122151"/>
    <lineage>
        <taxon>Bacteria</taxon>
        <taxon>Bacillati</taxon>
        <taxon>Bacillota</taxon>
        <taxon>Bacilli</taxon>
        <taxon>Lactobacillales</taxon>
        <taxon>Lactobacillaceae</taxon>
        <taxon>Companilactobacillus</taxon>
    </lineage>
</organism>
<accession>A0A0R1PNJ8</accession>
<reference evidence="1 2" key="1">
    <citation type="journal article" date="2015" name="Genome Announc.">
        <title>Expanding the biotechnology potential of lactobacilli through comparative genomics of 213 strains and associated genera.</title>
        <authorList>
            <person name="Sun Z."/>
            <person name="Harris H.M."/>
            <person name="McCann A."/>
            <person name="Guo C."/>
            <person name="Argimon S."/>
            <person name="Zhang W."/>
            <person name="Yang X."/>
            <person name="Jeffery I.B."/>
            <person name="Cooney J.C."/>
            <person name="Kagawa T.F."/>
            <person name="Liu W."/>
            <person name="Song Y."/>
            <person name="Salvetti E."/>
            <person name="Wrobel A."/>
            <person name="Rasinkangas P."/>
            <person name="Parkhill J."/>
            <person name="Rea M.C."/>
            <person name="O'Sullivan O."/>
            <person name="Ritari J."/>
            <person name="Douillard F.P."/>
            <person name="Paul Ross R."/>
            <person name="Yang R."/>
            <person name="Briner A.E."/>
            <person name="Felis G.E."/>
            <person name="de Vos W.M."/>
            <person name="Barrangou R."/>
            <person name="Klaenhammer T.R."/>
            <person name="Caufield P.W."/>
            <person name="Cui Y."/>
            <person name="Zhang H."/>
            <person name="O'Toole P.W."/>
        </authorList>
    </citation>
    <scope>NUCLEOTIDE SEQUENCE [LARGE SCALE GENOMIC DNA]</scope>
    <source>
        <strain evidence="1 2">DSM 13238</strain>
    </source>
</reference>
<name>A0A0R1PNJ8_9LACO</name>
<protein>
    <submittedName>
        <fullName evidence="1">Uncharacterized protein</fullName>
    </submittedName>
</protein>
<comment type="caution">
    <text evidence="1">The sequence shown here is derived from an EMBL/GenBank/DDBJ whole genome shotgun (WGS) entry which is preliminary data.</text>
</comment>
<evidence type="ECO:0000313" key="2">
    <source>
        <dbReference type="Proteomes" id="UP000051908"/>
    </source>
</evidence>
<gene>
    <name evidence="1" type="ORF">FD33_GL001450</name>
</gene>
<dbReference type="RefSeq" id="WP_159102815.1">
    <property type="nucleotide sequence ID" value="NZ_BAMH01000019.1"/>
</dbReference>